<keyword evidence="2" id="KW-1133">Transmembrane helix</keyword>
<feature type="transmembrane region" description="Helical" evidence="2">
    <location>
        <begin position="253"/>
        <end position="273"/>
    </location>
</feature>
<feature type="compositionally biased region" description="Polar residues" evidence="1">
    <location>
        <begin position="74"/>
        <end position="124"/>
    </location>
</feature>
<evidence type="ECO:0000313" key="4">
    <source>
        <dbReference type="EMBL" id="TXG76233.1"/>
    </source>
</evidence>
<accession>A0A5C7J426</accession>
<evidence type="ECO:0000256" key="1">
    <source>
        <dbReference type="SAM" id="MobiDB-lite"/>
    </source>
</evidence>
<evidence type="ECO:0000256" key="2">
    <source>
        <dbReference type="SAM" id="Phobius"/>
    </source>
</evidence>
<organism evidence="4 5">
    <name type="scientific">Candidatus Dojkabacteria bacterium</name>
    <dbReference type="NCBI Taxonomy" id="2099670"/>
    <lineage>
        <taxon>Bacteria</taxon>
        <taxon>Candidatus Dojkabacteria</taxon>
    </lineage>
</organism>
<gene>
    <name evidence="4" type="ORF">E6Q11_05015</name>
</gene>
<keyword evidence="2" id="KW-0812">Transmembrane</keyword>
<evidence type="ECO:0000256" key="3">
    <source>
        <dbReference type="SAM" id="SignalP"/>
    </source>
</evidence>
<evidence type="ECO:0000313" key="5">
    <source>
        <dbReference type="Proteomes" id="UP000321026"/>
    </source>
</evidence>
<protein>
    <submittedName>
        <fullName evidence="4">Uncharacterized protein</fullName>
    </submittedName>
</protein>
<proteinExistence type="predicted"/>
<feature type="region of interest" description="Disordered" evidence="1">
    <location>
        <begin position="60"/>
        <end position="124"/>
    </location>
</feature>
<dbReference type="Proteomes" id="UP000321026">
    <property type="component" value="Unassembled WGS sequence"/>
</dbReference>
<sequence length="279" mass="30583">MKNLFTSIGLVSLIFIVSTTNVNATSTTKLQQQIVPIDCVFEVINTGPYQVVWITPEECGQEVTPTTPDPGPNPSTNTGQPGPSSSVPDILKSLSSNTGSRTTYFQANQQPSPTVAPDTPTNPSLGVIKLNIYPEYRQEGSYEGKKLQLQLGQSVYFDSQGRSYTIVLTEITEYSVQLAITRMPEKADETGVIIQRITLAAGEGNDYDINGDGQPDIRISLPESGVVNGVATLMFKELGVTQPTNTEDTTKPWWPWQLFTLLAIVISWVLINIRRKNKS</sequence>
<keyword evidence="2" id="KW-0472">Membrane</keyword>
<feature type="chain" id="PRO_5022841297" evidence="3">
    <location>
        <begin position="25"/>
        <end position="279"/>
    </location>
</feature>
<dbReference type="EMBL" id="SSDS01000079">
    <property type="protein sequence ID" value="TXG76233.1"/>
    <property type="molecule type" value="Genomic_DNA"/>
</dbReference>
<comment type="caution">
    <text evidence="4">The sequence shown here is derived from an EMBL/GenBank/DDBJ whole genome shotgun (WGS) entry which is preliminary data.</text>
</comment>
<reference evidence="4 5" key="1">
    <citation type="submission" date="2018-09" db="EMBL/GenBank/DDBJ databases">
        <title>Metagenome Assembled Genomes from an Advanced Water Purification Facility.</title>
        <authorList>
            <person name="Stamps B.W."/>
            <person name="Spear J.R."/>
        </authorList>
    </citation>
    <scope>NUCLEOTIDE SEQUENCE [LARGE SCALE GENOMIC DNA]</scope>
    <source>
        <strain evidence="4">Bin_63_2</strain>
    </source>
</reference>
<name>A0A5C7J426_9BACT</name>
<keyword evidence="3" id="KW-0732">Signal</keyword>
<dbReference type="AlphaFoldDB" id="A0A5C7J426"/>
<feature type="signal peptide" evidence="3">
    <location>
        <begin position="1"/>
        <end position="24"/>
    </location>
</feature>